<dbReference type="PROSITE" id="PS00591">
    <property type="entry name" value="GH10_1"/>
    <property type="match status" value="1"/>
</dbReference>
<evidence type="ECO:0000259" key="13">
    <source>
        <dbReference type="PROSITE" id="PS51760"/>
    </source>
</evidence>
<feature type="active site" description="Nucleophile" evidence="10">
    <location>
        <position position="318"/>
    </location>
</feature>
<proteinExistence type="inferred from homology"/>
<dbReference type="Pfam" id="PF13385">
    <property type="entry name" value="Laminin_G_3"/>
    <property type="match status" value="2"/>
</dbReference>
<name>A0A8J3QB11_9ACTN</name>
<evidence type="ECO:0000256" key="4">
    <source>
        <dbReference type="ARBA" id="ARBA00022729"/>
    </source>
</evidence>
<dbReference type="GO" id="GO:0031176">
    <property type="term" value="F:endo-1,4-beta-xylanase activity"/>
    <property type="evidence" value="ECO:0007669"/>
    <property type="project" value="UniProtKB-EC"/>
</dbReference>
<dbReference type="SUPFAM" id="SSF49899">
    <property type="entry name" value="Concanavalin A-like lectins/glucanases"/>
    <property type="match status" value="2"/>
</dbReference>
<evidence type="ECO:0000256" key="6">
    <source>
        <dbReference type="ARBA" id="ARBA00023157"/>
    </source>
</evidence>
<evidence type="ECO:0000256" key="9">
    <source>
        <dbReference type="ARBA" id="ARBA00023326"/>
    </source>
</evidence>
<dbReference type="EC" id="3.2.1.8" evidence="11"/>
<dbReference type="PROSITE" id="PS51760">
    <property type="entry name" value="GH10_2"/>
    <property type="match status" value="1"/>
</dbReference>
<keyword evidence="9 11" id="KW-0624">Polysaccharide degradation</keyword>
<dbReference type="AlphaFoldDB" id="A0A8J3QB11"/>
<evidence type="ECO:0000256" key="5">
    <source>
        <dbReference type="ARBA" id="ARBA00022801"/>
    </source>
</evidence>
<reference evidence="14" key="1">
    <citation type="submission" date="2021-01" db="EMBL/GenBank/DDBJ databases">
        <title>Whole genome shotgun sequence of Rhizocola hellebori NBRC 109834.</title>
        <authorList>
            <person name="Komaki H."/>
            <person name="Tamura T."/>
        </authorList>
    </citation>
    <scope>NUCLEOTIDE SEQUENCE</scope>
    <source>
        <strain evidence="14">NBRC 109834</strain>
    </source>
</reference>
<dbReference type="GO" id="GO:0045493">
    <property type="term" value="P:xylan catabolic process"/>
    <property type="evidence" value="ECO:0007669"/>
    <property type="project" value="UniProtKB-KW"/>
</dbReference>
<keyword evidence="7 11" id="KW-0119">Carbohydrate metabolism</keyword>
<dbReference type="PRINTS" id="PR00134">
    <property type="entry name" value="GLHYDRLASE10"/>
</dbReference>
<evidence type="ECO:0000256" key="3">
    <source>
        <dbReference type="ARBA" id="ARBA00022651"/>
    </source>
</evidence>
<gene>
    <name evidence="14" type="ORF">Rhe02_47460</name>
</gene>
<dbReference type="InterPro" id="IPR006558">
    <property type="entry name" value="LamG-like"/>
</dbReference>
<dbReference type="InterPro" id="IPR031158">
    <property type="entry name" value="GH10_AS"/>
</dbReference>
<comment type="similarity">
    <text evidence="2 11">Belongs to the glycosyl hydrolase 10 (cellulase F) family.</text>
</comment>
<dbReference type="EMBL" id="BONY01000029">
    <property type="protein sequence ID" value="GIH06679.1"/>
    <property type="molecule type" value="Genomic_DNA"/>
</dbReference>
<evidence type="ECO:0000313" key="15">
    <source>
        <dbReference type="Proteomes" id="UP000612899"/>
    </source>
</evidence>
<dbReference type="SMART" id="SM00560">
    <property type="entry name" value="LamGL"/>
    <property type="match status" value="2"/>
</dbReference>
<dbReference type="InterPro" id="IPR001000">
    <property type="entry name" value="GH10_dom"/>
</dbReference>
<keyword evidence="3" id="KW-0858">Xylan degradation</keyword>
<sequence>MWTVDYLDPPRQIVCDLGSSEETTVSSNHLQRVLDPQEQDAFDQAGEPQADPEDEQNALLRMESAESEQAAAAAAEALHLKQAAQGKVRIGSAVRASVLANAAEPAYAQFVRDELDSVTTENELKWDAVEPAQGTFTYGAADTIVDFGQANQLDVRGHTLVWHNALPDWVKAYDVPGEANRLALNAILEQHIRTVVGHYAGRVKVWDVVNEPLADDGTRRSNSMWQRRLGDDYIANSFRWAHEADPGAKLYLNEYGIEMDSAKARSLYELVRGLRALGVPIDGVGFQTHQMLGAERLSGLSNVMRQFADLGLDVAITELDVRIPGVPATGEQLAQQATAFATAVKACLSVPRCVSITTWGFTDKYSWMTNNPDPKYAGWGEATLLDASYVKKPAYNAMLATLATTERPSSVNADLVGAWRLDDWSATTASDASGLDHAATVTGGLGAEGRTPSGSAFRGDGASTGAETASAVVATNASYTVSAWVRLDSKSADQVIVSQDGSTVSAFTLGYGKTKDRWVFSIPVADSTGASVQSVESKSAPVVGEWAHLTAVWNNGWGRMQIYVNGSWNNTFPAASENRGATWASAGRLRIGRSMSGKAFSGAISDVRVYRHAASAGESAGYADPSVGRWQLNGSLADASWFFRDGSVRNDAAATWTVGQGNTTVGALRVSASDYIDIRGTQLLYTERSYTVSALVKLTAAGQSNQIILVQDGNGQYAFVLKYRASDSKWAFGLPASSANSSTYLEIASTSVAQTNWVNLTAVWDGVTRLPKLYVDGILEATGTATTSWPSSPTGSMHLGTSSSSKFDGALDRVQVFQRALTAAEVGALA</sequence>
<feature type="region of interest" description="Disordered" evidence="12">
    <location>
        <begin position="443"/>
        <end position="462"/>
    </location>
</feature>
<dbReference type="Gene3D" id="3.20.20.80">
    <property type="entry name" value="Glycosidases"/>
    <property type="match status" value="1"/>
</dbReference>
<evidence type="ECO:0000256" key="1">
    <source>
        <dbReference type="ARBA" id="ARBA00000681"/>
    </source>
</evidence>
<feature type="domain" description="GH10" evidence="13">
    <location>
        <begin position="93"/>
        <end position="401"/>
    </location>
</feature>
<evidence type="ECO:0000256" key="8">
    <source>
        <dbReference type="ARBA" id="ARBA00023295"/>
    </source>
</evidence>
<protein>
    <recommendedName>
        <fullName evidence="11">Beta-xylanase</fullName>
        <ecNumber evidence="11">3.2.1.8</ecNumber>
    </recommendedName>
</protein>
<evidence type="ECO:0000313" key="14">
    <source>
        <dbReference type="EMBL" id="GIH06679.1"/>
    </source>
</evidence>
<keyword evidence="6" id="KW-1015">Disulfide bond</keyword>
<dbReference type="Gene3D" id="2.60.120.200">
    <property type="match status" value="2"/>
</dbReference>
<dbReference type="SMART" id="SM00633">
    <property type="entry name" value="Glyco_10"/>
    <property type="match status" value="1"/>
</dbReference>
<evidence type="ECO:0000256" key="10">
    <source>
        <dbReference type="PROSITE-ProRule" id="PRU10061"/>
    </source>
</evidence>
<evidence type="ECO:0000256" key="7">
    <source>
        <dbReference type="ARBA" id="ARBA00023277"/>
    </source>
</evidence>
<evidence type="ECO:0000256" key="2">
    <source>
        <dbReference type="ARBA" id="ARBA00007495"/>
    </source>
</evidence>
<dbReference type="InterPro" id="IPR013320">
    <property type="entry name" value="ConA-like_dom_sf"/>
</dbReference>
<dbReference type="InterPro" id="IPR017853">
    <property type="entry name" value="GH"/>
</dbReference>
<accession>A0A8J3QB11</accession>
<evidence type="ECO:0000256" key="12">
    <source>
        <dbReference type="SAM" id="MobiDB-lite"/>
    </source>
</evidence>
<organism evidence="14 15">
    <name type="scientific">Rhizocola hellebori</name>
    <dbReference type="NCBI Taxonomy" id="1392758"/>
    <lineage>
        <taxon>Bacteria</taxon>
        <taxon>Bacillati</taxon>
        <taxon>Actinomycetota</taxon>
        <taxon>Actinomycetes</taxon>
        <taxon>Micromonosporales</taxon>
        <taxon>Micromonosporaceae</taxon>
        <taxon>Rhizocola</taxon>
    </lineage>
</organism>
<keyword evidence="5 11" id="KW-0378">Hydrolase</keyword>
<dbReference type="PANTHER" id="PTHR31490:SF88">
    <property type="entry name" value="BETA-XYLANASE"/>
    <property type="match status" value="1"/>
</dbReference>
<dbReference type="SUPFAM" id="SSF51445">
    <property type="entry name" value="(Trans)glycosidases"/>
    <property type="match status" value="1"/>
</dbReference>
<evidence type="ECO:0000256" key="11">
    <source>
        <dbReference type="RuleBase" id="RU361174"/>
    </source>
</evidence>
<keyword evidence="15" id="KW-1185">Reference proteome</keyword>
<dbReference type="PANTHER" id="PTHR31490">
    <property type="entry name" value="GLYCOSYL HYDROLASE"/>
    <property type="match status" value="1"/>
</dbReference>
<dbReference type="Proteomes" id="UP000612899">
    <property type="component" value="Unassembled WGS sequence"/>
</dbReference>
<keyword evidence="4" id="KW-0732">Signal</keyword>
<keyword evidence="8 11" id="KW-0326">Glycosidase</keyword>
<dbReference type="InterPro" id="IPR044846">
    <property type="entry name" value="GH10"/>
</dbReference>
<comment type="caution">
    <text evidence="14">The sequence shown here is derived from an EMBL/GenBank/DDBJ whole genome shotgun (WGS) entry which is preliminary data.</text>
</comment>
<comment type="catalytic activity">
    <reaction evidence="1 11">
        <text>Endohydrolysis of (1-&gt;4)-beta-D-xylosidic linkages in xylans.</text>
        <dbReference type="EC" id="3.2.1.8"/>
    </reaction>
</comment>
<dbReference type="Pfam" id="PF00331">
    <property type="entry name" value="Glyco_hydro_10"/>
    <property type="match status" value="1"/>
</dbReference>